<proteinExistence type="predicted"/>
<dbReference type="Proteomes" id="UP001055879">
    <property type="component" value="Linkage Group LG16"/>
</dbReference>
<accession>A0ACB8XLU6</accession>
<protein>
    <submittedName>
        <fullName evidence="1">Uncharacterized protein</fullName>
    </submittedName>
</protein>
<evidence type="ECO:0000313" key="2">
    <source>
        <dbReference type="Proteomes" id="UP001055879"/>
    </source>
</evidence>
<keyword evidence="2" id="KW-1185">Reference proteome</keyword>
<dbReference type="EMBL" id="CM042062">
    <property type="protein sequence ID" value="KAI3669105.1"/>
    <property type="molecule type" value="Genomic_DNA"/>
</dbReference>
<name>A0ACB8XLU6_ARCLA</name>
<gene>
    <name evidence="1" type="ORF">L6452_40328</name>
</gene>
<reference evidence="2" key="1">
    <citation type="journal article" date="2022" name="Mol. Ecol. Resour.">
        <title>The genomes of chicory, endive, great burdock and yacon provide insights into Asteraceae palaeo-polyploidization history and plant inulin production.</title>
        <authorList>
            <person name="Fan W."/>
            <person name="Wang S."/>
            <person name="Wang H."/>
            <person name="Wang A."/>
            <person name="Jiang F."/>
            <person name="Liu H."/>
            <person name="Zhao H."/>
            <person name="Xu D."/>
            <person name="Zhang Y."/>
        </authorList>
    </citation>
    <scope>NUCLEOTIDE SEQUENCE [LARGE SCALE GENOMIC DNA]</scope>
    <source>
        <strain evidence="2">cv. Niubang</strain>
    </source>
</reference>
<evidence type="ECO:0000313" key="1">
    <source>
        <dbReference type="EMBL" id="KAI3669105.1"/>
    </source>
</evidence>
<sequence length="81" mass="9179">MTYLGVKAQTGKQNTSLHSPHRRSPPSLINPCRPKPSSTSAFSTGTQQVAFSLFVRPFICLNFCCRRNYRHRHRSISSKSI</sequence>
<comment type="caution">
    <text evidence="1">The sequence shown here is derived from an EMBL/GenBank/DDBJ whole genome shotgun (WGS) entry which is preliminary data.</text>
</comment>
<reference evidence="1 2" key="2">
    <citation type="journal article" date="2022" name="Mol. Ecol. Resour.">
        <title>The genomes of chicory, endive, great burdock and yacon provide insights into Asteraceae paleo-polyploidization history and plant inulin production.</title>
        <authorList>
            <person name="Fan W."/>
            <person name="Wang S."/>
            <person name="Wang H."/>
            <person name="Wang A."/>
            <person name="Jiang F."/>
            <person name="Liu H."/>
            <person name="Zhao H."/>
            <person name="Xu D."/>
            <person name="Zhang Y."/>
        </authorList>
    </citation>
    <scope>NUCLEOTIDE SEQUENCE [LARGE SCALE GENOMIC DNA]</scope>
    <source>
        <strain evidence="2">cv. Niubang</strain>
    </source>
</reference>
<organism evidence="1 2">
    <name type="scientific">Arctium lappa</name>
    <name type="common">Greater burdock</name>
    <name type="synonym">Lappa major</name>
    <dbReference type="NCBI Taxonomy" id="4217"/>
    <lineage>
        <taxon>Eukaryota</taxon>
        <taxon>Viridiplantae</taxon>
        <taxon>Streptophyta</taxon>
        <taxon>Embryophyta</taxon>
        <taxon>Tracheophyta</taxon>
        <taxon>Spermatophyta</taxon>
        <taxon>Magnoliopsida</taxon>
        <taxon>eudicotyledons</taxon>
        <taxon>Gunneridae</taxon>
        <taxon>Pentapetalae</taxon>
        <taxon>asterids</taxon>
        <taxon>campanulids</taxon>
        <taxon>Asterales</taxon>
        <taxon>Asteraceae</taxon>
        <taxon>Carduoideae</taxon>
        <taxon>Cardueae</taxon>
        <taxon>Arctiinae</taxon>
        <taxon>Arctium</taxon>
    </lineage>
</organism>